<evidence type="ECO:0008006" key="3">
    <source>
        <dbReference type="Google" id="ProtNLM"/>
    </source>
</evidence>
<protein>
    <recommendedName>
        <fullName evidence="3">CAAX protease</fullName>
    </recommendedName>
</protein>
<accession>A0ABZ2STU3</accession>
<name>A0ABZ2STU3_9ENTE</name>
<reference evidence="1 2" key="1">
    <citation type="submission" date="2024-03" db="EMBL/GenBank/DDBJ databases">
        <title>The Genome Sequence of Enterococcus sp. DIV1094.</title>
        <authorList>
            <consortium name="The Broad Institute Genomics Platform"/>
            <consortium name="The Broad Institute Microbial Omics Core"/>
            <consortium name="The Broad Institute Genomic Center for Infectious Diseases"/>
            <person name="Earl A."/>
            <person name="Manson A."/>
            <person name="Gilmore M."/>
            <person name="Schwartman J."/>
            <person name="Shea T."/>
            <person name="Abouelleil A."/>
            <person name="Cao P."/>
            <person name="Chapman S."/>
            <person name="Cusick C."/>
            <person name="Young S."/>
            <person name="Neafsey D."/>
            <person name="Nusbaum C."/>
            <person name="Birren B."/>
        </authorList>
    </citation>
    <scope>NUCLEOTIDE SEQUENCE [LARGE SCALE GENOMIC DNA]</scope>
    <source>
        <strain evidence="1 2">DIV1094</strain>
    </source>
</reference>
<keyword evidence="2" id="KW-1185">Reference proteome</keyword>
<dbReference type="RefSeq" id="WP_206854836.1">
    <property type="nucleotide sequence ID" value="NZ_CP147250.1"/>
</dbReference>
<dbReference type="Pfam" id="PF07751">
    <property type="entry name" value="Abi_2"/>
    <property type="match status" value="1"/>
</dbReference>
<dbReference type="EMBL" id="CP147250">
    <property type="protein sequence ID" value="WYJ79172.1"/>
    <property type="molecule type" value="Genomic_DNA"/>
</dbReference>
<evidence type="ECO:0000313" key="1">
    <source>
        <dbReference type="EMBL" id="WYJ79172.1"/>
    </source>
</evidence>
<organism evidence="1 2">
    <name type="scientific">Candidatus Enterococcus mangumiae</name>
    <dbReference type="NCBI Taxonomy" id="2230878"/>
    <lineage>
        <taxon>Bacteria</taxon>
        <taxon>Bacillati</taxon>
        <taxon>Bacillota</taxon>
        <taxon>Bacilli</taxon>
        <taxon>Lactobacillales</taxon>
        <taxon>Enterococcaceae</taxon>
        <taxon>Enterococcus</taxon>
    </lineage>
</organism>
<dbReference type="InterPro" id="IPR011664">
    <property type="entry name" value="Abi_system_AbiD/AbiF-like"/>
</dbReference>
<gene>
    <name evidence="1" type="ORF">DOK79_000681</name>
</gene>
<sequence length="331" mass="39492">MDDKVKQKLFTVKEALEEKGKNEAILRHPKASFEDLIDELVLKGIGFNIMNKGEAKKILSNLNYYYKLTVYRRNFKRDADGKYVNLEFSYLTDLASVDMQLRYILLTATLDIEHAMKTFLITHITENLNEDGYKIVNKFFHSTLTTSYEMNREKILHKIKEKSHYQRKLYEAHKDSLSIWVLVEVMSFGEFTRLFEFYLKKYSITEFETRRMSGIIHAVKRIRNCCAHNNPLLFYLSRNELEHPNRIISDYCKKAKIGEAFYRCVKVHDIVAVLYAHDFFVKGIGTRKFRHKELLNLTIRSIDRFDYLPKDNDIYYFFRLLRMVLNSYKIE</sequence>
<evidence type="ECO:0000313" key="2">
    <source>
        <dbReference type="Proteomes" id="UP000664360"/>
    </source>
</evidence>
<proteinExistence type="predicted"/>
<dbReference type="Proteomes" id="UP000664360">
    <property type="component" value="Chromosome"/>
</dbReference>